<feature type="region of interest" description="Disordered" evidence="3">
    <location>
        <begin position="1190"/>
        <end position="1236"/>
    </location>
</feature>
<evidence type="ECO:0000256" key="1">
    <source>
        <dbReference type="ARBA" id="ARBA00022443"/>
    </source>
</evidence>
<feature type="region of interest" description="Disordered" evidence="3">
    <location>
        <begin position="165"/>
        <end position="184"/>
    </location>
</feature>
<dbReference type="GO" id="GO:0015630">
    <property type="term" value="C:microtubule cytoskeleton"/>
    <property type="evidence" value="ECO:0007669"/>
    <property type="project" value="TreeGrafter"/>
</dbReference>
<protein>
    <recommendedName>
        <fullName evidence="4">SH3 domain-containing protein</fullName>
    </recommendedName>
</protein>
<keyword evidence="6" id="KW-1185">Reference proteome</keyword>
<feature type="region of interest" description="Disordered" evidence="3">
    <location>
        <begin position="128"/>
        <end position="152"/>
    </location>
</feature>
<dbReference type="PANTHER" id="PTHR47775">
    <property type="entry name" value="BUD SITE SELECTION PROTEIN 14"/>
    <property type="match status" value="1"/>
</dbReference>
<dbReference type="InParanoid" id="A0A163M416"/>
<dbReference type="Gene3D" id="2.30.30.40">
    <property type="entry name" value="SH3 Domains"/>
    <property type="match status" value="1"/>
</dbReference>
<gene>
    <name evidence="5" type="primary">ABSGL_06796.1 scaffold 8678</name>
</gene>
<feature type="compositionally biased region" description="Low complexity" evidence="3">
    <location>
        <begin position="921"/>
        <end position="970"/>
    </location>
</feature>
<dbReference type="GO" id="GO:0008104">
    <property type="term" value="P:intracellular protein localization"/>
    <property type="evidence" value="ECO:0007669"/>
    <property type="project" value="TreeGrafter"/>
</dbReference>
<dbReference type="InterPro" id="IPR036028">
    <property type="entry name" value="SH3-like_dom_sf"/>
</dbReference>
<feature type="region of interest" description="Disordered" evidence="3">
    <location>
        <begin position="1"/>
        <end position="41"/>
    </location>
</feature>
<feature type="compositionally biased region" description="Basic and acidic residues" evidence="3">
    <location>
        <begin position="1227"/>
        <end position="1236"/>
    </location>
</feature>
<sequence>MSENCDHCHPHGDSDSDQIDHVTDLHGSDPSDDDDDDLESINSSISFDTSIPDEDINFDLVYALHSFAAVVTGQASVIKGDALILMDDSNSYWWLVEVLKTRELGYIPAENTETPFERLARLNKHRNVDITTPNNDDLMDPVPRTKRPKKVTLGPEDEYQLRIFERDDDDYNNHDFDDDAYAQDYDCDKSDYGYDYDDNESDGHASCVVLDSEPVDHLTAALGIKHSDNGLEDDGDNSDEDDMDAFEDARQDFGDGSLDNDNNTPALEETPVETSSLPQTAQQQQPIEQPITTTTDQQPVESGKKGPSVMAPHTDDRTNWTEPLRVFGGNITQGLLFHTFDIGISTTAQELLTMAIERFNLDVGFDTIEYYLSVQGLDGDDYILLAQDKPLPIFRTLTASLTTPMPRSSMEQRQQIAKAKERLSFSSTNDLSNSNSNSISNRRRSTSFSNYEQTYHDEDSLIRFYLHQRIKRGRAGLLYIKVCLCRGGVGQKRSAKHKTKGTIDRMEKIMAVQVDSQVGMVINEALAKFNVPDATAENFLGGLGDVRLFTKYRMSVRTMNDIGKATDHPSMELISFVTVVEMPLQATQDMATLLNLLQIKWNVGERTLLTSDLLFMLFPSGGIRKGQHKGSRDASQDYQQQDLQQERRPSILDILMDSPGTKESSSSSSSCQEQQQDQGELGVAESPILDHPLTLQQKSLPECNWNPCSPSSIPIHNHHRRSSQYSTISDSSIPDSLTDDMTFGFTADKRTTLTPSPKPSSLKQYFKRWVGWGSKKGQQQYHQQQHLSPTSANSHHPLTVSSSCVGGDIVESSSSSFTLAPQDSQVAAHPPNDSVISLSRSIPSPDQKEEPRRSSNCTTESSSSSSNMSRSEPALETTSSNNNAVDGPGVSTKTHGSIATSMPPLLSDHSITKTSSASMHSQAADSPAATTTASWDHDSQQQQQQPENESLVESDISSLSNSSSSDNDSIMDGPSGAGEHGDTGQAVYEWFSDSDDEDSDTEGGDQQQSSSITGSGNQDPDDIMTQYSTWMKRASLDATSIMNQPSTTHAPPSRSSVAPSVASSASSASSSSQQDDKDVAASSSPCTDSSQPAAGCINSDDSCYQEKPPFVKAQQPPTSFPSTSLDTDALLLVTHGVDFLKNRESSNWEDDDAHCGDDDRYAFHPWTRSDKSSDVSSLCIDVPPPPPTLSTTASVISSHRKKPSVTPSPTSSTATIIVPGPKVTSHPTEKKLGGGTDDELHRIVSMHVLF</sequence>
<feature type="compositionally biased region" description="Low complexity" evidence="3">
    <location>
        <begin position="854"/>
        <end position="872"/>
    </location>
</feature>
<dbReference type="SMART" id="SM00326">
    <property type="entry name" value="SH3"/>
    <property type="match status" value="1"/>
</dbReference>
<feature type="compositionally biased region" description="Low complexity" evidence="3">
    <location>
        <begin position="278"/>
        <end position="299"/>
    </location>
</feature>
<name>A0A163M416_ABSGL</name>
<dbReference type="SUPFAM" id="SSF50044">
    <property type="entry name" value="SH3-domain"/>
    <property type="match status" value="1"/>
</dbReference>
<dbReference type="Proteomes" id="UP000078561">
    <property type="component" value="Unassembled WGS sequence"/>
</dbReference>
<dbReference type="GO" id="GO:0007165">
    <property type="term" value="P:signal transduction"/>
    <property type="evidence" value="ECO:0007669"/>
    <property type="project" value="InterPro"/>
</dbReference>
<dbReference type="STRING" id="4829.A0A163M416"/>
<proteinExistence type="predicted"/>
<feature type="compositionally biased region" description="Basic and acidic residues" evidence="3">
    <location>
        <begin position="165"/>
        <end position="175"/>
    </location>
</feature>
<feature type="region of interest" description="Disordered" evidence="3">
    <location>
        <begin position="814"/>
        <end position="1030"/>
    </location>
</feature>
<dbReference type="OrthoDB" id="2288089at2759"/>
<evidence type="ECO:0000256" key="3">
    <source>
        <dbReference type="SAM" id="MobiDB-lite"/>
    </source>
</evidence>
<dbReference type="PROSITE" id="PS50002">
    <property type="entry name" value="SH3"/>
    <property type="match status" value="1"/>
</dbReference>
<evidence type="ECO:0000313" key="5">
    <source>
        <dbReference type="EMBL" id="SAM01059.1"/>
    </source>
</evidence>
<feature type="compositionally biased region" description="Polar residues" evidence="3">
    <location>
        <begin position="814"/>
        <end position="825"/>
    </location>
</feature>
<feature type="region of interest" description="Disordered" evidence="3">
    <location>
        <begin position="250"/>
        <end position="317"/>
    </location>
</feature>
<dbReference type="PANTHER" id="PTHR47775:SF1">
    <property type="entry name" value="BUD SITE SELECTION PROTEIN 14"/>
    <property type="match status" value="1"/>
</dbReference>
<evidence type="ECO:0000256" key="2">
    <source>
        <dbReference type="PROSITE-ProRule" id="PRU00192"/>
    </source>
</evidence>
<feature type="domain" description="SH3" evidence="4">
    <location>
        <begin position="56"/>
        <end position="117"/>
    </location>
</feature>
<feature type="compositionally biased region" description="Acidic residues" evidence="3">
    <location>
        <begin position="30"/>
        <end position="39"/>
    </location>
</feature>
<keyword evidence="1 2" id="KW-0728">SH3 domain</keyword>
<dbReference type="InterPro" id="IPR001452">
    <property type="entry name" value="SH3_domain"/>
</dbReference>
<dbReference type="GO" id="GO:0051286">
    <property type="term" value="C:cell tip"/>
    <property type="evidence" value="ECO:0007669"/>
    <property type="project" value="TreeGrafter"/>
</dbReference>
<dbReference type="InterPro" id="IPR053039">
    <property type="entry name" value="Polarity_Bud-Selection_Reg"/>
</dbReference>
<feature type="compositionally biased region" description="Low complexity" evidence="3">
    <location>
        <begin position="1204"/>
        <end position="1219"/>
    </location>
</feature>
<reference evidence="5" key="1">
    <citation type="submission" date="2016-04" db="EMBL/GenBank/DDBJ databases">
        <authorList>
            <person name="Evans L.H."/>
            <person name="Alamgir A."/>
            <person name="Owens N."/>
            <person name="Weber N.D."/>
            <person name="Virtaneva K."/>
            <person name="Barbian K."/>
            <person name="Babar A."/>
            <person name="Rosenke K."/>
        </authorList>
    </citation>
    <scope>NUCLEOTIDE SEQUENCE [LARGE SCALE GENOMIC DNA]</scope>
    <source>
        <strain evidence="5">CBS 101.48</strain>
    </source>
</reference>
<evidence type="ECO:0000259" key="4">
    <source>
        <dbReference type="PROSITE" id="PS50002"/>
    </source>
</evidence>
<dbReference type="InterPro" id="IPR000159">
    <property type="entry name" value="RA_dom"/>
</dbReference>
<dbReference type="SUPFAM" id="SSF54236">
    <property type="entry name" value="Ubiquitin-like"/>
    <property type="match status" value="1"/>
</dbReference>
<accession>A0A163M416</accession>
<dbReference type="EMBL" id="LT553503">
    <property type="protein sequence ID" value="SAM01059.1"/>
    <property type="molecule type" value="Genomic_DNA"/>
</dbReference>
<feature type="region of interest" description="Disordered" evidence="3">
    <location>
        <begin position="1042"/>
        <end position="1100"/>
    </location>
</feature>
<feature type="region of interest" description="Disordered" evidence="3">
    <location>
        <begin position="776"/>
        <end position="799"/>
    </location>
</feature>
<dbReference type="AlphaFoldDB" id="A0A163M416"/>
<feature type="region of interest" description="Disordered" evidence="3">
    <location>
        <begin position="626"/>
        <end position="681"/>
    </location>
</feature>
<dbReference type="InterPro" id="IPR029071">
    <property type="entry name" value="Ubiquitin-like_domsf"/>
</dbReference>
<dbReference type="Pfam" id="PF00018">
    <property type="entry name" value="SH3_1"/>
    <property type="match status" value="1"/>
</dbReference>
<feature type="region of interest" description="Disordered" evidence="3">
    <location>
        <begin position="427"/>
        <end position="447"/>
    </location>
</feature>
<feature type="compositionally biased region" description="Acidic residues" evidence="3">
    <location>
        <begin position="992"/>
        <end position="1003"/>
    </location>
</feature>
<evidence type="ECO:0000313" key="6">
    <source>
        <dbReference type="Proteomes" id="UP000078561"/>
    </source>
</evidence>
<feature type="compositionally biased region" description="Polar residues" evidence="3">
    <location>
        <begin position="834"/>
        <end position="844"/>
    </location>
</feature>
<dbReference type="Pfam" id="PF00788">
    <property type="entry name" value="RA"/>
    <property type="match status" value="1"/>
</dbReference>
<dbReference type="GO" id="GO:0030950">
    <property type="term" value="P:establishment or maintenance of actin cytoskeleton polarity"/>
    <property type="evidence" value="ECO:0007669"/>
    <property type="project" value="TreeGrafter"/>
</dbReference>
<feature type="compositionally biased region" description="Polar residues" evidence="3">
    <location>
        <begin position="787"/>
        <end position="799"/>
    </location>
</feature>
<feature type="compositionally biased region" description="Polar residues" evidence="3">
    <location>
        <begin position="891"/>
        <end position="900"/>
    </location>
</feature>
<organism evidence="5">
    <name type="scientific">Absidia glauca</name>
    <name type="common">Pin mould</name>
    <dbReference type="NCBI Taxonomy" id="4829"/>
    <lineage>
        <taxon>Eukaryota</taxon>
        <taxon>Fungi</taxon>
        <taxon>Fungi incertae sedis</taxon>
        <taxon>Mucoromycota</taxon>
        <taxon>Mucoromycotina</taxon>
        <taxon>Mucoromycetes</taxon>
        <taxon>Mucorales</taxon>
        <taxon>Cunninghamellaceae</taxon>
        <taxon>Absidia</taxon>
    </lineage>
</organism>
<feature type="compositionally biased region" description="Low complexity" evidence="3">
    <location>
        <begin position="1050"/>
        <end position="1073"/>
    </location>
</feature>
<feature type="compositionally biased region" description="Basic and acidic residues" evidence="3">
    <location>
        <begin position="1"/>
        <end position="29"/>
    </location>
</feature>